<dbReference type="PRINTS" id="PR00953">
    <property type="entry name" value="TYPE3IMRPROT"/>
</dbReference>
<name>A0ABU1ZEC8_9BURK</name>
<feature type="transmembrane region" description="Helical" evidence="7">
    <location>
        <begin position="41"/>
        <end position="58"/>
    </location>
</feature>
<evidence type="ECO:0000256" key="6">
    <source>
        <dbReference type="ARBA" id="ARBA00023136"/>
    </source>
</evidence>
<accession>A0ABU1ZEC8</accession>
<sequence>MYEYWVGHPTDAALLLGLSTMRVATAFLLVPLFTQDLIPGLIRNALFLALALLGLLVQDVKPVQLGGLQWALLYGREVMLGAALGFLFAGLMWSFEMAGQLIDTKTGASQAQVLDPLSGHQTSLTGAFLARLASWVFMASGGFMLFAALLLDSFALWPLHGEWRLLPAGLLAFEAEFGRMLRLALLVAAPSLVLLYLVDGVLGLINRYAQQLNVFSLAMSIKSVVGHLVLLLQLGSLVALMNEELLARPSLVTDLLKRLFG</sequence>
<dbReference type="NCBIfam" id="TIGR01401">
    <property type="entry name" value="fliR_like_III"/>
    <property type="match status" value="1"/>
</dbReference>
<evidence type="ECO:0000256" key="5">
    <source>
        <dbReference type="ARBA" id="ARBA00022989"/>
    </source>
</evidence>
<evidence type="ECO:0000256" key="4">
    <source>
        <dbReference type="ARBA" id="ARBA00022692"/>
    </source>
</evidence>
<feature type="transmembrane region" description="Helical" evidence="7">
    <location>
        <begin position="12"/>
        <end position="34"/>
    </location>
</feature>
<comment type="similarity">
    <text evidence="2 7">Belongs to the FliR/MopE/SpaR family.</text>
</comment>
<dbReference type="InterPro" id="IPR006304">
    <property type="entry name" value="T3SS_SpaR/YscT"/>
</dbReference>
<feature type="transmembrane region" description="Helical" evidence="7">
    <location>
        <begin position="78"/>
        <end position="95"/>
    </location>
</feature>
<feature type="transmembrane region" description="Helical" evidence="7">
    <location>
        <begin position="217"/>
        <end position="241"/>
    </location>
</feature>
<organism evidence="8 9">
    <name type="scientific">Pelomonas aquatica</name>
    <dbReference type="NCBI Taxonomy" id="431058"/>
    <lineage>
        <taxon>Bacteria</taxon>
        <taxon>Pseudomonadati</taxon>
        <taxon>Pseudomonadota</taxon>
        <taxon>Betaproteobacteria</taxon>
        <taxon>Burkholderiales</taxon>
        <taxon>Sphaerotilaceae</taxon>
        <taxon>Roseateles</taxon>
    </lineage>
</organism>
<dbReference type="Pfam" id="PF01311">
    <property type="entry name" value="Bac_export_1"/>
    <property type="match status" value="1"/>
</dbReference>
<keyword evidence="4 7" id="KW-0812">Transmembrane</keyword>
<comment type="caution">
    <text evidence="8">The sequence shown here is derived from an EMBL/GenBank/DDBJ whole genome shotgun (WGS) entry which is preliminary data.</text>
</comment>
<proteinExistence type="inferred from homology"/>
<keyword evidence="3 7" id="KW-1003">Cell membrane</keyword>
<dbReference type="Proteomes" id="UP001180536">
    <property type="component" value="Unassembled WGS sequence"/>
</dbReference>
<reference evidence="8 9" key="1">
    <citation type="submission" date="2023-07" db="EMBL/GenBank/DDBJ databases">
        <title>Sorghum-associated microbial communities from plants grown in Nebraska, USA.</title>
        <authorList>
            <person name="Schachtman D."/>
        </authorList>
    </citation>
    <scope>NUCLEOTIDE SEQUENCE [LARGE SCALE GENOMIC DNA]</scope>
    <source>
        <strain evidence="8 9">BE310</strain>
    </source>
</reference>
<evidence type="ECO:0000313" key="9">
    <source>
        <dbReference type="Proteomes" id="UP001180536"/>
    </source>
</evidence>
<evidence type="ECO:0000256" key="1">
    <source>
        <dbReference type="ARBA" id="ARBA00004651"/>
    </source>
</evidence>
<evidence type="ECO:0000256" key="2">
    <source>
        <dbReference type="ARBA" id="ARBA00009772"/>
    </source>
</evidence>
<evidence type="ECO:0000313" key="8">
    <source>
        <dbReference type="EMBL" id="MDR7298987.1"/>
    </source>
</evidence>
<dbReference type="RefSeq" id="WP_310348313.1">
    <property type="nucleotide sequence ID" value="NZ_JAVDXQ010000006.1"/>
</dbReference>
<evidence type="ECO:0000256" key="3">
    <source>
        <dbReference type="ARBA" id="ARBA00022475"/>
    </source>
</evidence>
<comment type="subcellular location">
    <subcellularLocation>
        <location evidence="1 7">Cell membrane</location>
        <topology evidence="1 7">Multi-pass membrane protein</topology>
    </subcellularLocation>
</comment>
<gene>
    <name evidence="8" type="ORF">J2X16_004355</name>
</gene>
<feature type="transmembrane region" description="Helical" evidence="7">
    <location>
        <begin position="180"/>
        <end position="205"/>
    </location>
</feature>
<keyword evidence="6 7" id="KW-0472">Membrane</keyword>
<keyword evidence="5 7" id="KW-1133">Transmembrane helix</keyword>
<dbReference type="EMBL" id="JAVDXQ010000006">
    <property type="protein sequence ID" value="MDR7298987.1"/>
    <property type="molecule type" value="Genomic_DNA"/>
</dbReference>
<dbReference type="PANTHER" id="PTHR30065">
    <property type="entry name" value="FLAGELLAR BIOSYNTHETIC PROTEIN FLIR"/>
    <property type="match status" value="1"/>
</dbReference>
<keyword evidence="9" id="KW-1185">Reference proteome</keyword>
<dbReference type="InterPro" id="IPR002010">
    <property type="entry name" value="T3SS_IM_R"/>
</dbReference>
<feature type="transmembrane region" description="Helical" evidence="7">
    <location>
        <begin position="135"/>
        <end position="160"/>
    </location>
</feature>
<evidence type="ECO:0000256" key="7">
    <source>
        <dbReference type="RuleBase" id="RU362072"/>
    </source>
</evidence>
<protein>
    <submittedName>
        <fullName evidence="8">Type III secretion protein T</fullName>
    </submittedName>
</protein>
<dbReference type="PANTHER" id="PTHR30065:SF1">
    <property type="entry name" value="SURFACE PRESENTATION OF ANTIGENS PROTEIN SPAR"/>
    <property type="match status" value="1"/>
</dbReference>